<dbReference type="OrthoDB" id="5523878at2"/>
<evidence type="ECO:0000313" key="3">
    <source>
        <dbReference type="Proteomes" id="UP000292373"/>
    </source>
</evidence>
<feature type="domain" description="DUF7919" evidence="1">
    <location>
        <begin position="3"/>
        <end position="133"/>
    </location>
</feature>
<dbReference type="EMBL" id="SDMQ01000013">
    <property type="protein sequence ID" value="TBT83210.1"/>
    <property type="molecule type" value="Genomic_DNA"/>
</dbReference>
<dbReference type="Proteomes" id="UP000292373">
    <property type="component" value="Unassembled WGS sequence"/>
</dbReference>
<proteinExistence type="predicted"/>
<protein>
    <recommendedName>
        <fullName evidence="1">DUF7919 domain-containing protein</fullName>
    </recommendedName>
</protein>
<reference evidence="2 3" key="1">
    <citation type="submission" date="2019-01" db="EMBL/GenBank/DDBJ databases">
        <title>Lactibacter flavus gen. nov., sp. nov., a novel bacterium of the family Propionibacteriaceae isolated from raw milk and dairy products.</title>
        <authorList>
            <person name="Huptas C."/>
            <person name="Wenning M."/>
            <person name="Breitenwieser F."/>
            <person name="Doll E."/>
            <person name="Von Neubeck M."/>
            <person name="Busse H.-J."/>
            <person name="Scherer S."/>
        </authorList>
    </citation>
    <scope>NUCLEOTIDE SEQUENCE [LARGE SCALE GENOMIC DNA]</scope>
    <source>
        <strain evidence="2 3">KCTC 33808</strain>
    </source>
</reference>
<gene>
    <name evidence="2" type="ORF">ET989_12090</name>
</gene>
<dbReference type="AlphaFoldDB" id="A0A4Q9KBJ4"/>
<organism evidence="2 3">
    <name type="scientific">Propioniciclava sinopodophylli</name>
    <dbReference type="NCBI Taxonomy" id="1837344"/>
    <lineage>
        <taxon>Bacteria</taxon>
        <taxon>Bacillati</taxon>
        <taxon>Actinomycetota</taxon>
        <taxon>Actinomycetes</taxon>
        <taxon>Propionibacteriales</taxon>
        <taxon>Propionibacteriaceae</taxon>
        <taxon>Propioniciclava</taxon>
    </lineage>
</organism>
<name>A0A4Q9KBJ4_9ACTN</name>
<sequence>MVHHEDGSVLTPGRWPWQHDTLAFGWLDAGHAFRQGACPPALLGHLEAAARHPVDRTRGFHVCTLCPPPATPDERWGVFGPTHHQTTEGDTLALGSASLEVHAGRRRWVAPNLVLHYIAAHGYLPPDEVVGAVASS</sequence>
<comment type="caution">
    <text evidence="2">The sequence shown here is derived from an EMBL/GenBank/DDBJ whole genome shotgun (WGS) entry which is preliminary data.</text>
</comment>
<keyword evidence="3" id="KW-1185">Reference proteome</keyword>
<evidence type="ECO:0000313" key="2">
    <source>
        <dbReference type="EMBL" id="TBT83210.1"/>
    </source>
</evidence>
<evidence type="ECO:0000259" key="1">
    <source>
        <dbReference type="Pfam" id="PF25535"/>
    </source>
</evidence>
<dbReference type="Pfam" id="PF25535">
    <property type="entry name" value="DUF7919"/>
    <property type="match status" value="1"/>
</dbReference>
<dbReference type="RefSeq" id="WP_131169330.1">
    <property type="nucleotide sequence ID" value="NZ_SDMQ01000013.1"/>
</dbReference>
<dbReference type="InterPro" id="IPR057679">
    <property type="entry name" value="DUF7919"/>
</dbReference>
<accession>A0A4Q9KBJ4</accession>